<dbReference type="EC" id="4.2.1.96" evidence="3"/>
<dbReference type="SUPFAM" id="SSF55248">
    <property type="entry name" value="PCD-like"/>
    <property type="match status" value="1"/>
</dbReference>
<gene>
    <name evidence="6" type="ORF">SEUCBS140593_006946</name>
</gene>
<comment type="catalytic activity">
    <reaction evidence="1">
        <text>(4aS,6R)-4a-hydroxy-L-erythro-5,6,7,8-tetrahydrobiopterin = (6R)-L-erythro-6,7-dihydrobiopterin + H2O</text>
        <dbReference type="Rhea" id="RHEA:11920"/>
        <dbReference type="ChEBI" id="CHEBI:15377"/>
        <dbReference type="ChEBI" id="CHEBI:15642"/>
        <dbReference type="ChEBI" id="CHEBI:43120"/>
        <dbReference type="EC" id="4.2.1.96"/>
    </reaction>
</comment>
<evidence type="ECO:0000256" key="4">
    <source>
        <dbReference type="ARBA" id="ARBA00023239"/>
    </source>
</evidence>
<keyword evidence="4" id="KW-0456">Lyase</keyword>
<dbReference type="PANTHER" id="PTHR12599">
    <property type="entry name" value="PTERIN-4-ALPHA-CARBINOLAMINE DEHYDRATASE"/>
    <property type="match status" value="1"/>
</dbReference>
<evidence type="ECO:0000256" key="5">
    <source>
        <dbReference type="ARBA" id="ARBA00030497"/>
    </source>
</evidence>
<comment type="caution">
    <text evidence="6">The sequence shown here is derived from an EMBL/GenBank/DDBJ whole genome shotgun (WGS) entry which is preliminary data.</text>
</comment>
<keyword evidence="7" id="KW-1185">Reference proteome</keyword>
<dbReference type="Proteomes" id="UP001642482">
    <property type="component" value="Unassembled WGS sequence"/>
</dbReference>
<dbReference type="InterPro" id="IPR001533">
    <property type="entry name" value="Pterin_deHydtase"/>
</dbReference>
<dbReference type="Gene3D" id="3.30.1360.20">
    <property type="entry name" value="Transcriptional coactivator/pterin dehydratase"/>
    <property type="match status" value="1"/>
</dbReference>
<organism evidence="6 7">
    <name type="scientific">Sporothrix eucalyptigena</name>
    <dbReference type="NCBI Taxonomy" id="1812306"/>
    <lineage>
        <taxon>Eukaryota</taxon>
        <taxon>Fungi</taxon>
        <taxon>Dikarya</taxon>
        <taxon>Ascomycota</taxon>
        <taxon>Pezizomycotina</taxon>
        <taxon>Sordariomycetes</taxon>
        <taxon>Sordariomycetidae</taxon>
        <taxon>Ophiostomatales</taxon>
        <taxon>Ophiostomataceae</taxon>
        <taxon>Sporothrix</taxon>
    </lineage>
</organism>
<sequence length="224" mass="23926">MFRAGQAAAKRVVPPSPPALRGLSISAVSARPASTPVSGRYTAPQVQAFTSSHIQAFSSTPAPMSGAQKPHVLAKNEADEEVVRSGLEQLLASRWSLTANGQAIERAFKFKNFTKTWDFMTAVALQCKLKNHHPEWSNVYTTTYIRWTTHHNGPGLTGKDVDLARLCDELGRAFGELAEEETKTAAAEIQPQSTSGDNAASTLQSLANSAADVGACDCNGPETV</sequence>
<evidence type="ECO:0000313" key="6">
    <source>
        <dbReference type="EMBL" id="CAK7228538.1"/>
    </source>
</evidence>
<dbReference type="PANTHER" id="PTHR12599:SF0">
    <property type="entry name" value="PTERIN-4-ALPHA-CARBINOLAMINE DEHYDRATASE"/>
    <property type="match status" value="1"/>
</dbReference>
<reference evidence="6 7" key="1">
    <citation type="submission" date="2024-01" db="EMBL/GenBank/DDBJ databases">
        <authorList>
            <person name="Allen C."/>
            <person name="Tagirdzhanova G."/>
        </authorList>
    </citation>
    <scope>NUCLEOTIDE SEQUENCE [LARGE SCALE GENOMIC DNA]</scope>
</reference>
<name>A0ABP0C951_9PEZI</name>
<proteinExistence type="inferred from homology"/>
<evidence type="ECO:0000256" key="3">
    <source>
        <dbReference type="ARBA" id="ARBA00013252"/>
    </source>
</evidence>
<dbReference type="CDD" id="cd00488">
    <property type="entry name" value="PCD_DCoH"/>
    <property type="match status" value="1"/>
</dbReference>
<dbReference type="Pfam" id="PF01329">
    <property type="entry name" value="Pterin_4a"/>
    <property type="match status" value="1"/>
</dbReference>
<evidence type="ECO:0000313" key="7">
    <source>
        <dbReference type="Proteomes" id="UP001642482"/>
    </source>
</evidence>
<comment type="similarity">
    <text evidence="2">Belongs to the pterin-4-alpha-carbinolamine dehydratase family.</text>
</comment>
<dbReference type="InterPro" id="IPR036428">
    <property type="entry name" value="PCD_sf"/>
</dbReference>
<accession>A0ABP0C951</accession>
<evidence type="ECO:0000256" key="1">
    <source>
        <dbReference type="ARBA" id="ARBA00001554"/>
    </source>
</evidence>
<evidence type="ECO:0000256" key="2">
    <source>
        <dbReference type="ARBA" id="ARBA00006472"/>
    </source>
</evidence>
<protein>
    <recommendedName>
        <fullName evidence="3">4a-hydroxytetrahydrobiopterin dehydratase</fullName>
        <ecNumber evidence="3">4.2.1.96</ecNumber>
    </recommendedName>
    <alternativeName>
        <fullName evidence="5">4-alpha-hydroxy-tetrahydropterin dehydratase</fullName>
    </alternativeName>
</protein>
<dbReference type="EMBL" id="CAWUHD010000080">
    <property type="protein sequence ID" value="CAK7228538.1"/>
    <property type="molecule type" value="Genomic_DNA"/>
</dbReference>